<dbReference type="AlphaFoldDB" id="A0A9N9HU64"/>
<reference evidence="1" key="1">
    <citation type="submission" date="2021-06" db="EMBL/GenBank/DDBJ databases">
        <authorList>
            <person name="Kallberg Y."/>
            <person name="Tangrot J."/>
            <person name="Rosling A."/>
        </authorList>
    </citation>
    <scope>NUCLEOTIDE SEQUENCE</scope>
    <source>
        <strain evidence="1">FL966</strain>
    </source>
</reference>
<dbReference type="OrthoDB" id="2334541at2759"/>
<organism evidence="1 2">
    <name type="scientific">Cetraspora pellucida</name>
    <dbReference type="NCBI Taxonomy" id="1433469"/>
    <lineage>
        <taxon>Eukaryota</taxon>
        <taxon>Fungi</taxon>
        <taxon>Fungi incertae sedis</taxon>
        <taxon>Mucoromycota</taxon>
        <taxon>Glomeromycotina</taxon>
        <taxon>Glomeromycetes</taxon>
        <taxon>Diversisporales</taxon>
        <taxon>Gigasporaceae</taxon>
        <taxon>Cetraspora</taxon>
    </lineage>
</organism>
<sequence length="119" mass="13178">MGHHRPVPLTPTAAITAKIMDARADFRKTFEESLGVEISDNLEKGVYFLAPDNITAEDSLYKKFQSVLKEVVDSEPGLAAKIKSGEDKLETLETHEKVVALLPPPIEYSYTENVQESTS</sequence>
<dbReference type="Proteomes" id="UP000789759">
    <property type="component" value="Unassembled WGS sequence"/>
</dbReference>
<evidence type="ECO:0000313" key="2">
    <source>
        <dbReference type="Proteomes" id="UP000789759"/>
    </source>
</evidence>
<dbReference type="EMBL" id="CAJVQA010011265">
    <property type="protein sequence ID" value="CAG8705536.1"/>
    <property type="molecule type" value="Genomic_DNA"/>
</dbReference>
<gene>
    <name evidence="1" type="ORF">CPELLU_LOCUS12053</name>
</gene>
<evidence type="ECO:0000313" key="1">
    <source>
        <dbReference type="EMBL" id="CAG8705536.1"/>
    </source>
</evidence>
<name>A0A9N9HU64_9GLOM</name>
<keyword evidence="2" id="KW-1185">Reference proteome</keyword>
<protein>
    <submittedName>
        <fullName evidence="1">895_t:CDS:1</fullName>
    </submittedName>
</protein>
<accession>A0A9N9HU64</accession>
<proteinExistence type="predicted"/>
<comment type="caution">
    <text evidence="1">The sequence shown here is derived from an EMBL/GenBank/DDBJ whole genome shotgun (WGS) entry which is preliminary data.</text>
</comment>